<dbReference type="GO" id="GO:0000731">
    <property type="term" value="P:DNA synthesis involved in DNA repair"/>
    <property type="evidence" value="ECO:0007669"/>
    <property type="project" value="TreeGrafter"/>
</dbReference>
<dbReference type="FunFam" id="3.40.50.300:FF:002708">
    <property type="entry name" value="FeS assembly ATPase SufC"/>
    <property type="match status" value="1"/>
</dbReference>
<proteinExistence type="predicted"/>
<reference evidence="2 3" key="1">
    <citation type="submission" date="2018-06" db="EMBL/GenBank/DDBJ databases">
        <authorList>
            <consortium name="Pathogen Informatics"/>
            <person name="Doyle S."/>
        </authorList>
    </citation>
    <scope>NUCLEOTIDE SEQUENCE [LARGE SCALE GENOMIC DNA]</scope>
    <source>
        <strain evidence="2 3">NCTC10860</strain>
    </source>
</reference>
<dbReference type="Gene3D" id="3.40.50.300">
    <property type="entry name" value="P-loop containing nucleotide triphosphate hydrolases"/>
    <property type="match status" value="1"/>
</dbReference>
<dbReference type="PANTHER" id="PTHR32182:SF25">
    <property type="entry name" value="SLR1056 PROTEIN"/>
    <property type="match status" value="1"/>
</dbReference>
<dbReference type="InterPro" id="IPR041685">
    <property type="entry name" value="AAA_GajA/Old/RecF-like"/>
</dbReference>
<gene>
    <name evidence="2" type="ORF">NCTC10860_03933</name>
</gene>
<organism evidence="2 3">
    <name type="scientific">Ectopseudomonas oleovorans</name>
    <name type="common">Pseudomonas oleovorans</name>
    <dbReference type="NCBI Taxonomy" id="301"/>
    <lineage>
        <taxon>Bacteria</taxon>
        <taxon>Pseudomonadati</taxon>
        <taxon>Pseudomonadota</taxon>
        <taxon>Gammaproteobacteria</taxon>
        <taxon>Pseudomonadales</taxon>
        <taxon>Pseudomonadaceae</taxon>
        <taxon>Ectopseudomonas</taxon>
    </lineage>
</organism>
<dbReference type="PANTHER" id="PTHR32182">
    <property type="entry name" value="DNA REPLICATION AND REPAIR PROTEIN RECF"/>
    <property type="match status" value="1"/>
</dbReference>
<accession>A0A379KA41</accession>
<dbReference type="SUPFAM" id="SSF52540">
    <property type="entry name" value="P-loop containing nucleoside triphosphate hydrolases"/>
    <property type="match status" value="1"/>
</dbReference>
<protein>
    <submittedName>
        <fullName evidence="2">SMC domain-containing protein</fullName>
    </submittedName>
</protein>
<feature type="domain" description="Endonuclease GajA/Old nuclease/RecF-like AAA" evidence="1">
    <location>
        <begin position="1"/>
        <end position="48"/>
    </location>
</feature>
<dbReference type="EMBL" id="UGUW01000004">
    <property type="protein sequence ID" value="SUD61543.1"/>
    <property type="molecule type" value="Genomic_DNA"/>
</dbReference>
<evidence type="ECO:0000313" key="2">
    <source>
        <dbReference type="EMBL" id="SUD61543.1"/>
    </source>
</evidence>
<evidence type="ECO:0000259" key="1">
    <source>
        <dbReference type="Pfam" id="PF13175"/>
    </source>
</evidence>
<sequence length="66" mass="6983">MLHTLAVANYRSINSLILPLGRLNLITGANGSGKSNLYRALRLLAETAQDGVVNALAREGGLESSF</sequence>
<dbReference type="GO" id="GO:0006302">
    <property type="term" value="P:double-strand break repair"/>
    <property type="evidence" value="ECO:0007669"/>
    <property type="project" value="TreeGrafter"/>
</dbReference>
<dbReference type="Proteomes" id="UP000254084">
    <property type="component" value="Unassembled WGS sequence"/>
</dbReference>
<dbReference type="Pfam" id="PF13175">
    <property type="entry name" value="AAA_15"/>
    <property type="match status" value="1"/>
</dbReference>
<dbReference type="InterPro" id="IPR027417">
    <property type="entry name" value="P-loop_NTPase"/>
</dbReference>
<name>A0A379KA41_ECTOL</name>
<dbReference type="AlphaFoldDB" id="A0A379KA41"/>
<evidence type="ECO:0000313" key="3">
    <source>
        <dbReference type="Proteomes" id="UP000254084"/>
    </source>
</evidence>